<proteinExistence type="predicted"/>
<dbReference type="EMBL" id="CAJNAS010000011">
    <property type="protein sequence ID" value="CAE6915934.1"/>
    <property type="molecule type" value="Genomic_DNA"/>
</dbReference>
<keyword evidence="2" id="KW-1185">Reference proteome</keyword>
<name>A0A9N8MWQ8_9BURK</name>
<gene>
    <name evidence="1" type="ORF">R70211_04206</name>
</gene>
<organism evidence="1 2">
    <name type="scientific">Paraburkholderia domus</name>
    <dbReference type="NCBI Taxonomy" id="2793075"/>
    <lineage>
        <taxon>Bacteria</taxon>
        <taxon>Pseudomonadati</taxon>
        <taxon>Pseudomonadota</taxon>
        <taxon>Betaproteobacteria</taxon>
        <taxon>Burkholderiales</taxon>
        <taxon>Burkholderiaceae</taxon>
        <taxon>Paraburkholderia</taxon>
    </lineage>
</organism>
<reference evidence="1" key="1">
    <citation type="submission" date="2021-02" db="EMBL/GenBank/DDBJ databases">
        <authorList>
            <person name="Vanwijnsberghe S."/>
        </authorList>
    </citation>
    <scope>NUCLEOTIDE SEQUENCE</scope>
    <source>
        <strain evidence="1">R-70211</strain>
    </source>
</reference>
<accession>A0A9N8MWQ8</accession>
<evidence type="ECO:0000313" key="2">
    <source>
        <dbReference type="Proteomes" id="UP000675121"/>
    </source>
</evidence>
<dbReference type="RefSeq" id="WP_201139150.1">
    <property type="nucleotide sequence ID" value="NZ_CAJNAS010000011.1"/>
</dbReference>
<evidence type="ECO:0000313" key="1">
    <source>
        <dbReference type="EMBL" id="CAE6915934.1"/>
    </source>
</evidence>
<sequence length="343" mass="37989">MNVTSEHLKSINAILKSKKRDSDPAHFLALLTGQFIIYGMDDPQRNYLAIALLAEEAFKANQTSIDEKKVGPKVASDKAVSKQVSNYFIDFNKQGDVVAHGAGFALIRGADPTPQDATREAERAAFSTRFETSSLGLTAVPNADQLFSGAKKDNLDLYKSKKELKDLTGSLKNFAVRRACKFLIYDSIKDGVKIAYALDDLTLLTVVTGAAINLRDPGGKSVKQKVPVCTSEIREIFRNWDYLKDHVVFFKDFKSVPPPWCTPTAQGNEIALWAKYAAARARKLQAKYDKTDNKLYKTVKNTVASAAQNNIPILTLRDFHASKPSAFNPRYALPVDNEAHENV</sequence>
<protein>
    <submittedName>
        <fullName evidence="1">Uncharacterized protein</fullName>
    </submittedName>
</protein>
<dbReference type="Proteomes" id="UP000675121">
    <property type="component" value="Unassembled WGS sequence"/>
</dbReference>
<dbReference type="AlphaFoldDB" id="A0A9N8MWQ8"/>
<comment type="caution">
    <text evidence="1">The sequence shown here is derived from an EMBL/GenBank/DDBJ whole genome shotgun (WGS) entry which is preliminary data.</text>
</comment>